<proteinExistence type="predicted"/>
<evidence type="ECO:0000313" key="1">
    <source>
        <dbReference type="EMBL" id="VVC91805.1"/>
    </source>
</evidence>
<sequence>MLVRFYPIVTRIFLFLEKTDDQNWGRDVRRAGLVEESAFTFDSVQALRLILECMDVINGLMFVVKISNLYLRLLACKDFFTILQLILLRVK</sequence>
<protein>
    <submittedName>
        <fullName evidence="1">Uncharacterized protein</fullName>
    </submittedName>
</protein>
<gene>
    <name evidence="1" type="ORF">LSINAPIS_LOCUS4375</name>
</gene>
<accession>A0A5E4Q0J3</accession>
<dbReference type="Proteomes" id="UP000324832">
    <property type="component" value="Unassembled WGS sequence"/>
</dbReference>
<name>A0A5E4Q0J3_9NEOP</name>
<evidence type="ECO:0000313" key="2">
    <source>
        <dbReference type="Proteomes" id="UP000324832"/>
    </source>
</evidence>
<dbReference type="EMBL" id="FZQP02001115">
    <property type="protein sequence ID" value="VVC91805.1"/>
    <property type="molecule type" value="Genomic_DNA"/>
</dbReference>
<dbReference type="AlphaFoldDB" id="A0A5E4Q0J3"/>
<reference evidence="1 2" key="1">
    <citation type="submission" date="2017-07" db="EMBL/GenBank/DDBJ databases">
        <authorList>
            <person name="Talla V."/>
            <person name="Backstrom N."/>
        </authorList>
    </citation>
    <scope>NUCLEOTIDE SEQUENCE [LARGE SCALE GENOMIC DNA]</scope>
</reference>
<keyword evidence="2" id="KW-1185">Reference proteome</keyword>
<organism evidence="1 2">
    <name type="scientific">Leptidea sinapis</name>
    <dbReference type="NCBI Taxonomy" id="189913"/>
    <lineage>
        <taxon>Eukaryota</taxon>
        <taxon>Metazoa</taxon>
        <taxon>Ecdysozoa</taxon>
        <taxon>Arthropoda</taxon>
        <taxon>Hexapoda</taxon>
        <taxon>Insecta</taxon>
        <taxon>Pterygota</taxon>
        <taxon>Neoptera</taxon>
        <taxon>Endopterygota</taxon>
        <taxon>Lepidoptera</taxon>
        <taxon>Glossata</taxon>
        <taxon>Ditrysia</taxon>
        <taxon>Papilionoidea</taxon>
        <taxon>Pieridae</taxon>
        <taxon>Dismorphiinae</taxon>
        <taxon>Leptidea</taxon>
    </lineage>
</organism>